<evidence type="ECO:0000256" key="1">
    <source>
        <dbReference type="ARBA" id="ARBA00004141"/>
    </source>
</evidence>
<keyword evidence="2 7" id="KW-0812">Transmembrane</keyword>
<reference evidence="9 10" key="1">
    <citation type="submission" date="2016-12" db="EMBL/GenBank/DDBJ databases">
        <title>Draft genome sequences of strains Salinicola socius SMB35, Salinicola sp. MH3R3-1 and Chromohalobacter sp. SMB17 from the Verkhnekamsk potash mining region of Russia.</title>
        <authorList>
            <person name="Mavrodi D.V."/>
            <person name="Olsson B.E."/>
            <person name="Korsakova E.S."/>
            <person name="Pyankova A."/>
            <person name="Mavrodi O.V."/>
            <person name="Plotnikova E.G."/>
        </authorList>
    </citation>
    <scope>NUCLEOTIDE SEQUENCE [LARGE SCALE GENOMIC DNA]</scope>
    <source>
        <strain evidence="9 10">SMB17</strain>
    </source>
</reference>
<comment type="subcellular location">
    <subcellularLocation>
        <location evidence="1">Membrane</location>
        <topology evidence="1">Multi-pass membrane protein</topology>
    </subcellularLocation>
</comment>
<dbReference type="InterPro" id="IPR011701">
    <property type="entry name" value="MFS"/>
</dbReference>
<feature type="transmembrane region" description="Helical" evidence="7">
    <location>
        <begin position="312"/>
        <end position="332"/>
    </location>
</feature>
<sequence>MTTTTASSQSSAPAAETPDDVQNTGIKRWAIPFALLCCVILSFFDKISIAVLLSSPAFQGALGVEGETTKLGFLMTGFLLSYGFSSMFLGFLSDIISPKKCLYAMLVLTAVIMTIMGFAESYAQMLTLRIVLGIAEGPMFAIAYTIVKRTFAQREQARATMLWLLGTPIGASIGFPFTIYILDNFGWRTTFFAMALLTIPLLLLVVCVFRKVDVSTKSPLQKERGDKHVPLASHRQSTRELFSNLSFWAICIFNIAFLAYLWGLNSWLPTYLVEDKGIDLDSAGIFSSLPFLAMLIGEVVGAFISDRIDKRALMCALSLFGAGFGLLLVLSIDASNIAMISAMSFSAMCWGVGAPNIFALLAKATPSKVSATAGGILNGFGNFSGALTPVIIGALIASTGNMTAGLLFMAVLAFAGGAVLLPLVRRY</sequence>
<dbReference type="AlphaFoldDB" id="A0A1Q8THP7"/>
<evidence type="ECO:0000256" key="4">
    <source>
        <dbReference type="ARBA" id="ARBA00023136"/>
    </source>
</evidence>
<dbReference type="SUPFAM" id="SSF103473">
    <property type="entry name" value="MFS general substrate transporter"/>
    <property type="match status" value="1"/>
</dbReference>
<evidence type="ECO:0000256" key="7">
    <source>
        <dbReference type="SAM" id="Phobius"/>
    </source>
</evidence>
<evidence type="ECO:0000256" key="2">
    <source>
        <dbReference type="ARBA" id="ARBA00022692"/>
    </source>
</evidence>
<comment type="similarity">
    <text evidence="5">Belongs to the major facilitator superfamily. Phthalate permease family.</text>
</comment>
<dbReference type="GO" id="GO:0016020">
    <property type="term" value="C:membrane"/>
    <property type="evidence" value="ECO:0007669"/>
    <property type="project" value="UniProtKB-SubCell"/>
</dbReference>
<dbReference type="RefSeq" id="WP_075367631.1">
    <property type="nucleotide sequence ID" value="NZ_MSDQ01000001.1"/>
</dbReference>
<proteinExistence type="inferred from homology"/>
<dbReference type="PANTHER" id="PTHR11662:SF399">
    <property type="entry name" value="FI19708P1-RELATED"/>
    <property type="match status" value="1"/>
</dbReference>
<feature type="transmembrane region" description="Helical" evidence="7">
    <location>
        <begin position="338"/>
        <end position="362"/>
    </location>
</feature>
<dbReference type="Pfam" id="PF07690">
    <property type="entry name" value="MFS_1"/>
    <property type="match status" value="1"/>
</dbReference>
<dbReference type="GO" id="GO:0022857">
    <property type="term" value="F:transmembrane transporter activity"/>
    <property type="evidence" value="ECO:0007669"/>
    <property type="project" value="InterPro"/>
</dbReference>
<gene>
    <name evidence="9" type="ORF">BTW10_00050</name>
</gene>
<protein>
    <submittedName>
        <fullName evidence="9">MFS transporter</fullName>
    </submittedName>
</protein>
<dbReference type="PANTHER" id="PTHR11662">
    <property type="entry name" value="SOLUTE CARRIER FAMILY 17"/>
    <property type="match status" value="1"/>
</dbReference>
<feature type="transmembrane region" description="Helical" evidence="7">
    <location>
        <begin position="245"/>
        <end position="263"/>
    </location>
</feature>
<feature type="domain" description="Major facilitator superfamily (MFS) profile" evidence="8">
    <location>
        <begin position="31"/>
        <end position="427"/>
    </location>
</feature>
<evidence type="ECO:0000256" key="5">
    <source>
        <dbReference type="ARBA" id="ARBA00038514"/>
    </source>
</evidence>
<evidence type="ECO:0000256" key="3">
    <source>
        <dbReference type="ARBA" id="ARBA00022989"/>
    </source>
</evidence>
<feature type="transmembrane region" description="Helical" evidence="7">
    <location>
        <begin position="125"/>
        <end position="147"/>
    </location>
</feature>
<keyword evidence="4 7" id="KW-0472">Membrane</keyword>
<feature type="transmembrane region" description="Helical" evidence="7">
    <location>
        <begin position="73"/>
        <end position="92"/>
    </location>
</feature>
<feature type="transmembrane region" description="Helical" evidence="7">
    <location>
        <begin position="283"/>
        <end position="305"/>
    </location>
</feature>
<dbReference type="InterPro" id="IPR020846">
    <property type="entry name" value="MFS_dom"/>
</dbReference>
<feature type="transmembrane region" description="Helical" evidence="7">
    <location>
        <begin position="101"/>
        <end position="119"/>
    </location>
</feature>
<dbReference type="PROSITE" id="PS50850">
    <property type="entry name" value="MFS"/>
    <property type="match status" value="1"/>
</dbReference>
<keyword evidence="3 7" id="KW-1133">Transmembrane helix</keyword>
<evidence type="ECO:0000313" key="9">
    <source>
        <dbReference type="EMBL" id="OLO13212.1"/>
    </source>
</evidence>
<keyword evidence="10" id="KW-1185">Reference proteome</keyword>
<dbReference type="CDD" id="cd17319">
    <property type="entry name" value="MFS_ExuT_GudP_like"/>
    <property type="match status" value="1"/>
</dbReference>
<dbReference type="EMBL" id="MSDQ01000001">
    <property type="protein sequence ID" value="OLO13212.1"/>
    <property type="molecule type" value="Genomic_DNA"/>
</dbReference>
<feature type="compositionally biased region" description="Low complexity" evidence="6">
    <location>
        <begin position="1"/>
        <end position="15"/>
    </location>
</feature>
<name>A0A1Q8THP7_9GAMM</name>
<feature type="transmembrane region" description="Helical" evidence="7">
    <location>
        <begin position="403"/>
        <end position="424"/>
    </location>
</feature>
<feature type="region of interest" description="Disordered" evidence="6">
    <location>
        <begin position="1"/>
        <end position="20"/>
    </location>
</feature>
<accession>A0A1Q8THP7</accession>
<dbReference type="Proteomes" id="UP000186806">
    <property type="component" value="Unassembled WGS sequence"/>
</dbReference>
<evidence type="ECO:0000313" key="10">
    <source>
        <dbReference type="Proteomes" id="UP000186806"/>
    </source>
</evidence>
<evidence type="ECO:0000256" key="6">
    <source>
        <dbReference type="SAM" id="MobiDB-lite"/>
    </source>
</evidence>
<evidence type="ECO:0000259" key="8">
    <source>
        <dbReference type="PROSITE" id="PS50850"/>
    </source>
</evidence>
<comment type="caution">
    <text evidence="9">The sequence shown here is derived from an EMBL/GenBank/DDBJ whole genome shotgun (WGS) entry which is preliminary data.</text>
</comment>
<dbReference type="Gene3D" id="1.20.1250.20">
    <property type="entry name" value="MFS general substrate transporter like domains"/>
    <property type="match status" value="2"/>
</dbReference>
<feature type="transmembrane region" description="Helical" evidence="7">
    <location>
        <begin position="187"/>
        <end position="209"/>
    </location>
</feature>
<dbReference type="InterPro" id="IPR050382">
    <property type="entry name" value="MFS_Na/Anion_cotransporter"/>
</dbReference>
<feature type="transmembrane region" description="Helical" evidence="7">
    <location>
        <begin position="374"/>
        <end position="397"/>
    </location>
</feature>
<feature type="transmembrane region" description="Helical" evidence="7">
    <location>
        <begin position="33"/>
        <end position="53"/>
    </location>
</feature>
<dbReference type="InterPro" id="IPR036259">
    <property type="entry name" value="MFS_trans_sf"/>
</dbReference>
<feature type="transmembrane region" description="Helical" evidence="7">
    <location>
        <begin position="159"/>
        <end position="181"/>
    </location>
</feature>
<organism evidence="9 10">
    <name type="scientific">Chromohalobacter japonicus</name>
    <dbReference type="NCBI Taxonomy" id="223900"/>
    <lineage>
        <taxon>Bacteria</taxon>
        <taxon>Pseudomonadati</taxon>
        <taxon>Pseudomonadota</taxon>
        <taxon>Gammaproteobacteria</taxon>
        <taxon>Oceanospirillales</taxon>
        <taxon>Halomonadaceae</taxon>
        <taxon>Chromohalobacter</taxon>
    </lineage>
</organism>